<proteinExistence type="predicted"/>
<name>A0A380PSW9_YERFR</name>
<dbReference type="EMBL" id="UHJA01000001">
    <property type="protein sequence ID" value="SUP76705.1"/>
    <property type="molecule type" value="Genomic_DNA"/>
</dbReference>
<feature type="transmembrane region" description="Helical" evidence="1">
    <location>
        <begin position="47"/>
        <end position="68"/>
    </location>
</feature>
<accession>A0A380PSW9</accession>
<dbReference type="Proteomes" id="UP000254835">
    <property type="component" value="Unassembled WGS sequence"/>
</dbReference>
<organism evidence="2 3">
    <name type="scientific">Yersinia frederiksenii</name>
    <dbReference type="NCBI Taxonomy" id="29484"/>
    <lineage>
        <taxon>Bacteria</taxon>
        <taxon>Pseudomonadati</taxon>
        <taxon>Pseudomonadota</taxon>
        <taxon>Gammaproteobacteria</taxon>
        <taxon>Enterobacterales</taxon>
        <taxon>Yersiniaceae</taxon>
        <taxon>Yersinia</taxon>
    </lineage>
</organism>
<evidence type="ECO:0000313" key="2">
    <source>
        <dbReference type="EMBL" id="SUP76705.1"/>
    </source>
</evidence>
<dbReference type="AlphaFoldDB" id="A0A380PSW9"/>
<reference evidence="2 3" key="1">
    <citation type="submission" date="2018-06" db="EMBL/GenBank/DDBJ databases">
        <authorList>
            <consortium name="Pathogen Informatics"/>
            <person name="Doyle S."/>
        </authorList>
    </citation>
    <scope>NUCLEOTIDE SEQUENCE [LARGE SCALE GENOMIC DNA]</scope>
    <source>
        <strain evidence="2 3">NCTC11470</strain>
    </source>
</reference>
<keyword evidence="1" id="KW-1133">Transmembrane helix</keyword>
<keyword evidence="1" id="KW-0472">Membrane</keyword>
<feature type="transmembrane region" description="Helical" evidence="1">
    <location>
        <begin position="6"/>
        <end position="26"/>
    </location>
</feature>
<sequence>MIAVMSMILGTALPIIIVATLVYHAREILVSMNCRILSGQLIHTARIAMLIGVLLLILFGLVPFNSIIPISTHGDFIAAGC</sequence>
<keyword evidence="1" id="KW-0812">Transmembrane</keyword>
<gene>
    <name evidence="2" type="ORF">NCTC11470_01749</name>
</gene>
<protein>
    <submittedName>
        <fullName evidence="2">Uncharacterized protein</fullName>
    </submittedName>
</protein>
<evidence type="ECO:0000256" key="1">
    <source>
        <dbReference type="SAM" id="Phobius"/>
    </source>
</evidence>
<evidence type="ECO:0000313" key="3">
    <source>
        <dbReference type="Proteomes" id="UP000254835"/>
    </source>
</evidence>